<feature type="compositionally biased region" description="Polar residues" evidence="5">
    <location>
        <begin position="456"/>
        <end position="466"/>
    </location>
</feature>
<evidence type="ECO:0000256" key="2">
    <source>
        <dbReference type="ARBA" id="ARBA00022723"/>
    </source>
</evidence>
<dbReference type="PROSITE" id="PS00149">
    <property type="entry name" value="SULFATASE_2"/>
    <property type="match status" value="1"/>
</dbReference>
<dbReference type="InterPro" id="IPR017850">
    <property type="entry name" value="Alkaline_phosphatase_core_sf"/>
</dbReference>
<name>A0ABW8KEJ0_9GAMM</name>
<comment type="similarity">
    <text evidence="1">Belongs to the sulfatase family.</text>
</comment>
<dbReference type="EMBL" id="JADIKL010000001">
    <property type="protein sequence ID" value="MFK2929353.1"/>
    <property type="molecule type" value="Genomic_DNA"/>
</dbReference>
<accession>A0ABW8KEJ0</accession>
<feature type="domain" description="Sulfatase N-terminal" evidence="6">
    <location>
        <begin position="20"/>
        <end position="392"/>
    </location>
</feature>
<keyword evidence="3" id="KW-0378">Hydrolase</keyword>
<evidence type="ECO:0000313" key="7">
    <source>
        <dbReference type="EMBL" id="MFK2929353.1"/>
    </source>
</evidence>
<dbReference type="SUPFAM" id="SSF53649">
    <property type="entry name" value="Alkaline phosphatase-like"/>
    <property type="match status" value="1"/>
</dbReference>
<dbReference type="PANTHER" id="PTHR42693">
    <property type="entry name" value="ARYLSULFATASE FAMILY MEMBER"/>
    <property type="match status" value="1"/>
</dbReference>
<evidence type="ECO:0000256" key="5">
    <source>
        <dbReference type="SAM" id="MobiDB-lite"/>
    </source>
</evidence>
<evidence type="ECO:0000256" key="3">
    <source>
        <dbReference type="ARBA" id="ARBA00022801"/>
    </source>
</evidence>
<dbReference type="Gene3D" id="3.30.1120.10">
    <property type="match status" value="1"/>
</dbReference>
<organism evidence="7 8">
    <name type="scientific">Dyella agri</name>
    <dbReference type="NCBI Taxonomy" id="1926869"/>
    <lineage>
        <taxon>Bacteria</taxon>
        <taxon>Pseudomonadati</taxon>
        <taxon>Pseudomonadota</taxon>
        <taxon>Gammaproteobacteria</taxon>
        <taxon>Lysobacterales</taxon>
        <taxon>Rhodanobacteraceae</taxon>
        <taxon>Dyella</taxon>
    </lineage>
</organism>
<dbReference type="CDD" id="cd16143">
    <property type="entry name" value="ARS_like"/>
    <property type="match status" value="1"/>
</dbReference>
<evidence type="ECO:0000256" key="1">
    <source>
        <dbReference type="ARBA" id="ARBA00008779"/>
    </source>
</evidence>
<dbReference type="PANTHER" id="PTHR42693:SF53">
    <property type="entry name" value="ENDO-4-O-SULFATASE"/>
    <property type="match status" value="1"/>
</dbReference>
<dbReference type="Gene3D" id="3.40.720.10">
    <property type="entry name" value="Alkaline Phosphatase, subunit A"/>
    <property type="match status" value="1"/>
</dbReference>
<comment type="caution">
    <text evidence="7">The sequence shown here is derived from an EMBL/GenBank/DDBJ whole genome shotgun (WGS) entry which is preliminary data.</text>
</comment>
<dbReference type="Pfam" id="PF00884">
    <property type="entry name" value="Sulfatase"/>
    <property type="match status" value="1"/>
</dbReference>
<protein>
    <submittedName>
        <fullName evidence="7">Arylsulfatase</fullName>
    </submittedName>
</protein>
<reference evidence="7 8" key="1">
    <citation type="submission" date="2020-10" db="EMBL/GenBank/DDBJ databases">
        <title>Phylogeny of dyella-like bacteria.</title>
        <authorList>
            <person name="Fu J."/>
        </authorList>
    </citation>
    <scope>NUCLEOTIDE SEQUENCE [LARGE SCALE GENOMIC DNA]</scope>
    <source>
        <strain evidence="7 8">DKC-1</strain>
    </source>
</reference>
<keyword evidence="4" id="KW-0106">Calcium</keyword>
<dbReference type="InterPro" id="IPR000917">
    <property type="entry name" value="Sulfatase_N"/>
</dbReference>
<evidence type="ECO:0000313" key="8">
    <source>
        <dbReference type="Proteomes" id="UP001620397"/>
    </source>
</evidence>
<evidence type="ECO:0000259" key="6">
    <source>
        <dbReference type="Pfam" id="PF00884"/>
    </source>
</evidence>
<feature type="compositionally biased region" description="Basic and acidic residues" evidence="5">
    <location>
        <begin position="473"/>
        <end position="482"/>
    </location>
</feature>
<feature type="region of interest" description="Disordered" evidence="5">
    <location>
        <begin position="451"/>
        <end position="483"/>
    </location>
</feature>
<dbReference type="InterPro" id="IPR024607">
    <property type="entry name" value="Sulfatase_CS"/>
</dbReference>
<keyword evidence="2" id="KW-0479">Metal-binding</keyword>
<sequence length="517" mass="55394">MLLAASLCAHAAGAAARKPPNVVVILADDLGYGDLAADGQGKIPTPAMDRLASQGVRMTSAYSAASTCTPSRYALMTGEYPWRLQGTGILPGNASLIISPSRVTLPRVFKEAGYATAAIGKWHLGLGAGTPDFNERIVPGINEVGFDYSFNMPATADRMPTVYMENGRVVNLSPGDPITVSYTHKVGDWPTGADHPELMRMKSNEGHLGTIVNGIARIGWMTGGKAALWTDQTMSDTYMKHALDFIREHKDRPFFLYYAATEPHVPRDPNPRFAGKSGVGARGDAVVQFDSEVAALMDELKRDGLDGNTLVILSSDNGPAVADGYADGALPTETKMGHHANGIYRAGKYSDYEGGIRMPFIARWPGHIKPGTVIDQPVSLTDMVATAAALTDRKLGPADAPDSFDILPTLTRGAPSQPFLLFGNPDRKYGEQASAIREGDWKLIVHVSHDEHRNPANGTPDPQGQPQLFDLSTDPREDHDVAGQHPGVVAHLTQELDAASKAGFTRPGAEAVPRMQN</sequence>
<keyword evidence="8" id="KW-1185">Reference proteome</keyword>
<proteinExistence type="inferred from homology"/>
<evidence type="ECO:0000256" key="4">
    <source>
        <dbReference type="ARBA" id="ARBA00022837"/>
    </source>
</evidence>
<dbReference type="PROSITE" id="PS00523">
    <property type="entry name" value="SULFATASE_1"/>
    <property type="match status" value="1"/>
</dbReference>
<gene>
    <name evidence="7" type="ORF">ISP14_00980</name>
</gene>
<dbReference type="InterPro" id="IPR050738">
    <property type="entry name" value="Sulfatase"/>
</dbReference>
<dbReference type="Proteomes" id="UP001620397">
    <property type="component" value="Unassembled WGS sequence"/>
</dbReference>